<feature type="compositionally biased region" description="Polar residues" evidence="1">
    <location>
        <begin position="1012"/>
        <end position="1021"/>
    </location>
</feature>
<dbReference type="GO" id="GO:0005763">
    <property type="term" value="C:mitochondrial small ribosomal subunit"/>
    <property type="evidence" value="ECO:0000318"/>
    <property type="project" value="GO_Central"/>
</dbReference>
<feature type="region of interest" description="Disordered" evidence="1">
    <location>
        <begin position="1228"/>
        <end position="1290"/>
    </location>
</feature>
<feature type="region of interest" description="Disordered" evidence="1">
    <location>
        <begin position="100"/>
        <end position="125"/>
    </location>
</feature>
<dbReference type="EMBL" id="DS469549">
    <property type="protein sequence ID" value="EDO43966.1"/>
    <property type="molecule type" value="Genomic_DNA"/>
</dbReference>
<feature type="region of interest" description="Disordered" evidence="1">
    <location>
        <begin position="937"/>
        <end position="961"/>
    </location>
</feature>
<feature type="region of interest" description="Disordered" evidence="1">
    <location>
        <begin position="482"/>
        <end position="505"/>
    </location>
</feature>
<feature type="region of interest" description="Disordered" evidence="1">
    <location>
        <begin position="329"/>
        <end position="353"/>
    </location>
</feature>
<feature type="compositionally biased region" description="Polar residues" evidence="1">
    <location>
        <begin position="100"/>
        <end position="109"/>
    </location>
</feature>
<feature type="region of interest" description="Disordered" evidence="1">
    <location>
        <begin position="556"/>
        <end position="588"/>
    </location>
</feature>
<evidence type="ECO:0000256" key="1">
    <source>
        <dbReference type="SAM" id="MobiDB-lite"/>
    </source>
</evidence>
<feature type="region of interest" description="Disordered" evidence="1">
    <location>
        <begin position="828"/>
        <end position="849"/>
    </location>
</feature>
<feature type="region of interest" description="Disordered" evidence="1">
    <location>
        <begin position="27"/>
        <end position="46"/>
    </location>
</feature>
<accession>A7RX44</accession>
<dbReference type="InterPro" id="IPR000235">
    <property type="entry name" value="Ribosomal_uS7"/>
</dbReference>
<name>A7RX44_NEMVE</name>
<gene>
    <name evidence="2" type="ORF">NEMVEDRAFT_v1g241282</name>
</gene>
<dbReference type="InParanoid" id="A7RX44"/>
<dbReference type="GO" id="GO:0006412">
    <property type="term" value="P:translation"/>
    <property type="evidence" value="ECO:0000318"/>
    <property type="project" value="GO_Central"/>
</dbReference>
<reference evidence="2 3" key="1">
    <citation type="journal article" date="2007" name="Science">
        <title>Sea anemone genome reveals ancestral eumetazoan gene repertoire and genomic organization.</title>
        <authorList>
            <person name="Putnam N.H."/>
            <person name="Srivastava M."/>
            <person name="Hellsten U."/>
            <person name="Dirks B."/>
            <person name="Chapman J."/>
            <person name="Salamov A."/>
            <person name="Terry A."/>
            <person name="Shapiro H."/>
            <person name="Lindquist E."/>
            <person name="Kapitonov V.V."/>
            <person name="Jurka J."/>
            <person name="Genikhovich G."/>
            <person name="Grigoriev I.V."/>
            <person name="Lucas S.M."/>
            <person name="Steele R.E."/>
            <person name="Finnerty J.R."/>
            <person name="Technau U."/>
            <person name="Martindale M.Q."/>
            <person name="Rokhsar D.S."/>
        </authorList>
    </citation>
    <scope>NUCLEOTIDE SEQUENCE [LARGE SCALE GENOMIC DNA]</scope>
    <source>
        <strain evidence="3">CH2 X CH6</strain>
    </source>
</reference>
<dbReference type="PANTHER" id="PTHR11205">
    <property type="entry name" value="RIBOSOMAL PROTEIN S7"/>
    <property type="match status" value="1"/>
</dbReference>
<dbReference type="Proteomes" id="UP000001593">
    <property type="component" value="Unassembled WGS sequence"/>
</dbReference>
<dbReference type="GO" id="GO:0005840">
    <property type="term" value="C:ribosome"/>
    <property type="evidence" value="ECO:0000318"/>
    <property type="project" value="GO_Central"/>
</dbReference>
<feature type="compositionally biased region" description="Basic and acidic residues" evidence="1">
    <location>
        <begin position="1238"/>
        <end position="1249"/>
    </location>
</feature>
<evidence type="ECO:0000313" key="3">
    <source>
        <dbReference type="Proteomes" id="UP000001593"/>
    </source>
</evidence>
<feature type="region of interest" description="Disordered" evidence="1">
    <location>
        <begin position="632"/>
        <end position="657"/>
    </location>
</feature>
<feature type="compositionally biased region" description="Polar residues" evidence="1">
    <location>
        <begin position="708"/>
        <end position="717"/>
    </location>
</feature>
<feature type="region of interest" description="Disordered" evidence="1">
    <location>
        <begin position="789"/>
        <end position="810"/>
    </location>
</feature>
<dbReference type="STRING" id="45351.A7RX44"/>
<feature type="region of interest" description="Disordered" evidence="1">
    <location>
        <begin position="708"/>
        <end position="740"/>
    </location>
</feature>
<sequence length="1747" mass="198774">MEKVVKQQPPPRKLQTEKIYAFTETTAVESQPTFEEDRPKPGKLVGKWQPEESTVERAIIKPGKLTNIEFGETELDGKEVVKQQPPPRKLQTEKIYAFTETTAVESQPTFEEDRPKPGKLVGKWQPEESTVERAIIKPGKLTNIEFIETEPEEKEVVKQQPPPRKLQTEKIYAFTETTAVESQPTFEEDRPKPGKLVGKWQPEESTVEKAIIKPGKLTNIEFIETEPEEKEVVKQQPPPRKLQTEKIYAFTETTAVESQPTFEEDRPKPGKLVGKWQPEESTVEKAIIKPGKLTNIEFIETEPEEKEVVKQQPPPRKLQTEKIYAFTETTAVESQPTFEEDRPKPGKLVGKWQPEESTVEKAIIKPGKLTNIEFIETEPEEKEVVKQQPPPRKLQTEKIYAFTETTAVESQPTFEEDRPKPGKLVGTWQPEESTVERAIIKPGKLTNIEFKETEPDGKKVVKQQPPPRKLQTEKIYAFTETTAVESQPTFEEDRPKPGKLVGKWQPEESTVEKAIIKPGKLTNIEFIETEPEEKEVVKQQPPPRKLQTEKIYAFTETTAVESQPTFEEDRRKPGKLVGKWQPEESTVEKSIIKPGKLTNIEFKETEPVEKQVLKQQPPPRKLQTEKIYAFTETTAVESQPTFEEDRPKPGKLVGKWQPEESTVEKAIIKPGKLTNIEFIETEPEEKEVVKQQPPPRKLQTEKIYAFTETTAVESQPTFEEDRRKPGKLVGKWQPEESTVEKSIIKPGKLTNIEFKETEPVEKQVLKQQPPPRKLQTEKIYAFTETTAVEAQPTFEEDRPKPGKLVGKWQPEESTVERAIIKPGKLTNIEFGETEPDEKEVVKQQPPPRKLQTEKIYAFTETTAVESQPTFEEDRPKPGKLVGKWQPEESTVERAIIKPGKLTNIEFKETEPDGKEVVKQQPPPRKLQTEKIYAFTETTAVESQPTFEEDRPKPGKLVGKWQPEESTVEKAIIKPGKLTNIEFIETEPEEKEVVKQQPPPRKLQTEKIYAFTETTAVESQPTFEEDRPKPGKLVGKWQPEESTVERTSIKPGKLTKIEFDHTEPEEKEVVRQQPLPRKLETEKIIGFTETTAVKSQSTFEEDRLKPGKLVGKWQPEESTVGKAIIKPGKLTNIEFKETQPEEKDIAKQQSSRTKLQTEKKYPFIVSMAPESQSRSQVERQAPGKLGQWQPVRNASTNVFQGQKTFVGNDRAQMAGFFYSDETDWKSRNSLESHVQLRSPKQEQEKTEEGSRYTPGDLTGYQYKTKDRSNENKRWTQQQPSLGEPVSKEESMKQWSQPVQLAGYERSGNDVKVYHNVSEDKQGDVTVVTKTKRVVTNNTRYEIKNDHEPETITTVRVERPKIQLHGVKQQRIADKPYGSVVISVGEDINSGIKTTQQQYQQQSWQTNTKPQIKEFKIVNEKKSNQTRNGVEIQPESIMNATYMTVQSAPSQQSGQGQALGQQEHYVGGKKTFQIAIDTQDGMPPKVVQQGRGQQLEGRIVTASSQPREGVHLNQRHAQMKEIAYQQHTAMTSMPHHREMKVIQTSVKTSKQQAGTSGEKEKNGLIQGVTSTQGSQMNGHWQMTSSQAIATSKSLQQPSSIQIDLSNNNKAQEGNKQITQKGFSYVAGPQILTHQSVISRETRVVKEGDPEYEALMMQAQSQWSMQGQHDKVTTTKKPIEKRVSLGANSQNAPQRMQIVHELRGKKGELTSGKNRGVLIEYSGEATPSQKGQRGYQVTEVAQQVVVQKRK</sequence>
<proteinExistence type="predicted"/>
<organism evidence="2 3">
    <name type="scientific">Nematostella vectensis</name>
    <name type="common">Starlet sea anemone</name>
    <dbReference type="NCBI Taxonomy" id="45351"/>
    <lineage>
        <taxon>Eukaryota</taxon>
        <taxon>Metazoa</taxon>
        <taxon>Cnidaria</taxon>
        <taxon>Anthozoa</taxon>
        <taxon>Hexacorallia</taxon>
        <taxon>Actiniaria</taxon>
        <taxon>Edwardsiidae</taxon>
        <taxon>Nematostella</taxon>
    </lineage>
</organism>
<feature type="region of interest" description="Disordered" evidence="1">
    <location>
        <begin position="1012"/>
        <end position="1049"/>
    </location>
</feature>
<protein>
    <submittedName>
        <fullName evidence="2">Uncharacterized protein</fullName>
    </submittedName>
</protein>
<dbReference type="GO" id="GO:0019843">
    <property type="term" value="F:rRNA binding"/>
    <property type="evidence" value="ECO:0000318"/>
    <property type="project" value="GO_Central"/>
</dbReference>
<dbReference type="HOGENOM" id="CLU_239512_0_0_1"/>
<feature type="compositionally biased region" description="Basic and acidic residues" evidence="1">
    <location>
        <begin position="1262"/>
        <end position="1272"/>
    </location>
</feature>
<dbReference type="KEGG" id="nve:5515909"/>
<dbReference type="GO" id="GO:0003729">
    <property type="term" value="F:mRNA binding"/>
    <property type="evidence" value="ECO:0000318"/>
    <property type="project" value="GO_Central"/>
</dbReference>
<keyword evidence="3" id="KW-1185">Reference proteome</keyword>
<dbReference type="GO" id="GO:0003735">
    <property type="term" value="F:structural constituent of ribosome"/>
    <property type="evidence" value="ECO:0000318"/>
    <property type="project" value="GO_Central"/>
</dbReference>
<feature type="region of interest" description="Disordered" evidence="1">
    <location>
        <begin position="254"/>
        <end position="277"/>
    </location>
</feature>
<feature type="compositionally biased region" description="Polar residues" evidence="1">
    <location>
        <begin position="556"/>
        <end position="565"/>
    </location>
</feature>
<feature type="region of interest" description="Disordered" evidence="1">
    <location>
        <begin position="405"/>
        <end position="431"/>
    </location>
</feature>
<feature type="region of interest" description="Disordered" evidence="1">
    <location>
        <begin position="861"/>
        <end position="886"/>
    </location>
</feature>
<feature type="region of interest" description="Disordered" evidence="1">
    <location>
        <begin position="177"/>
        <end position="201"/>
    </location>
</feature>
<dbReference type="PhylomeDB" id="A7RX44"/>
<feature type="compositionally biased region" description="Polar residues" evidence="1">
    <location>
        <begin position="632"/>
        <end position="641"/>
    </location>
</feature>
<evidence type="ECO:0000313" key="2">
    <source>
        <dbReference type="EMBL" id="EDO43966.1"/>
    </source>
</evidence>
<feature type="region of interest" description="Disordered" evidence="1">
    <location>
        <begin position="1138"/>
        <end position="1188"/>
    </location>
</feature>